<keyword evidence="2" id="KW-1185">Reference proteome</keyword>
<gene>
    <name evidence="1" type="ORF">Tco_1053922</name>
</gene>
<evidence type="ECO:0000313" key="1">
    <source>
        <dbReference type="EMBL" id="GJT79580.1"/>
    </source>
</evidence>
<protein>
    <submittedName>
        <fullName evidence="1">Uncharacterized protein</fullName>
    </submittedName>
</protein>
<proteinExistence type="predicted"/>
<sequence>MSLWLLCTPNVYESLKFPADEHVILEDPLILTGTLSSMKNLDDAFTIGDQFINEKSTEDEPEKLNVEVEMVSMVTVPIYQASSSVPPLSTPVIDLSSPSKHKSKTLDNTTQNLGSRVFTLELRDLPYKINQIVNEVVKEVMHVALQAPLQDRFRELSEADMKEILHQRMFKTGTYKSLPKHVALYEALEVSMERENRDEFLAEKDKSRKRRHDD</sequence>
<reference evidence="1" key="1">
    <citation type="journal article" date="2022" name="Int. J. Mol. Sci.">
        <title>Draft Genome of Tanacetum Coccineum: Genomic Comparison of Closely Related Tanacetum-Family Plants.</title>
        <authorList>
            <person name="Yamashiro T."/>
            <person name="Shiraishi A."/>
            <person name="Nakayama K."/>
            <person name="Satake H."/>
        </authorList>
    </citation>
    <scope>NUCLEOTIDE SEQUENCE</scope>
</reference>
<organism evidence="1 2">
    <name type="scientific">Tanacetum coccineum</name>
    <dbReference type="NCBI Taxonomy" id="301880"/>
    <lineage>
        <taxon>Eukaryota</taxon>
        <taxon>Viridiplantae</taxon>
        <taxon>Streptophyta</taxon>
        <taxon>Embryophyta</taxon>
        <taxon>Tracheophyta</taxon>
        <taxon>Spermatophyta</taxon>
        <taxon>Magnoliopsida</taxon>
        <taxon>eudicotyledons</taxon>
        <taxon>Gunneridae</taxon>
        <taxon>Pentapetalae</taxon>
        <taxon>asterids</taxon>
        <taxon>campanulids</taxon>
        <taxon>Asterales</taxon>
        <taxon>Asteraceae</taxon>
        <taxon>Asteroideae</taxon>
        <taxon>Anthemideae</taxon>
        <taxon>Anthemidinae</taxon>
        <taxon>Tanacetum</taxon>
    </lineage>
</organism>
<comment type="caution">
    <text evidence="1">The sequence shown here is derived from an EMBL/GenBank/DDBJ whole genome shotgun (WGS) entry which is preliminary data.</text>
</comment>
<dbReference type="Proteomes" id="UP001151760">
    <property type="component" value="Unassembled WGS sequence"/>
</dbReference>
<evidence type="ECO:0000313" key="2">
    <source>
        <dbReference type="Proteomes" id="UP001151760"/>
    </source>
</evidence>
<dbReference type="EMBL" id="BQNB010018911">
    <property type="protein sequence ID" value="GJT79580.1"/>
    <property type="molecule type" value="Genomic_DNA"/>
</dbReference>
<accession>A0ABQ5GVB8</accession>
<name>A0ABQ5GVB8_9ASTR</name>
<reference evidence="1" key="2">
    <citation type="submission" date="2022-01" db="EMBL/GenBank/DDBJ databases">
        <authorList>
            <person name="Yamashiro T."/>
            <person name="Shiraishi A."/>
            <person name="Satake H."/>
            <person name="Nakayama K."/>
        </authorList>
    </citation>
    <scope>NUCLEOTIDE SEQUENCE</scope>
</reference>